<gene>
    <name evidence="1" type="ORF">FA95DRAFT_1655005</name>
</gene>
<reference evidence="1" key="2">
    <citation type="journal article" date="2022" name="New Phytol.">
        <title>Evolutionary transition to the ectomycorrhizal habit in the genomes of a hyperdiverse lineage of mushroom-forming fungi.</title>
        <authorList>
            <person name="Looney B."/>
            <person name="Miyauchi S."/>
            <person name="Morin E."/>
            <person name="Drula E."/>
            <person name="Courty P.E."/>
            <person name="Kohler A."/>
            <person name="Kuo A."/>
            <person name="LaButti K."/>
            <person name="Pangilinan J."/>
            <person name="Lipzen A."/>
            <person name="Riley R."/>
            <person name="Andreopoulos W."/>
            <person name="He G."/>
            <person name="Johnson J."/>
            <person name="Nolan M."/>
            <person name="Tritt A."/>
            <person name="Barry K.W."/>
            <person name="Grigoriev I.V."/>
            <person name="Nagy L.G."/>
            <person name="Hibbett D."/>
            <person name="Henrissat B."/>
            <person name="Matheny P.B."/>
            <person name="Labbe J."/>
            <person name="Martin F.M."/>
        </authorList>
    </citation>
    <scope>NUCLEOTIDE SEQUENCE</scope>
    <source>
        <strain evidence="1">FP105234-sp</strain>
    </source>
</reference>
<reference evidence="1" key="1">
    <citation type="submission" date="2021-02" db="EMBL/GenBank/DDBJ databases">
        <authorList>
            <consortium name="DOE Joint Genome Institute"/>
            <person name="Ahrendt S."/>
            <person name="Looney B.P."/>
            <person name="Miyauchi S."/>
            <person name="Morin E."/>
            <person name="Drula E."/>
            <person name="Courty P.E."/>
            <person name="Chicoki N."/>
            <person name="Fauchery L."/>
            <person name="Kohler A."/>
            <person name="Kuo A."/>
            <person name="Labutti K."/>
            <person name="Pangilinan J."/>
            <person name="Lipzen A."/>
            <person name="Riley R."/>
            <person name="Andreopoulos W."/>
            <person name="He G."/>
            <person name="Johnson J."/>
            <person name="Barry K.W."/>
            <person name="Grigoriev I.V."/>
            <person name="Nagy L."/>
            <person name="Hibbett D."/>
            <person name="Henrissat B."/>
            <person name="Matheny P.B."/>
            <person name="Labbe J."/>
            <person name="Martin F."/>
        </authorList>
    </citation>
    <scope>NUCLEOTIDE SEQUENCE</scope>
    <source>
        <strain evidence="1">FP105234-sp</strain>
    </source>
</reference>
<keyword evidence="2" id="KW-1185">Reference proteome</keyword>
<sequence length="181" mass="19862">MFRGVRVLLNRAGYEFPLSPTVEAIEVLAVTARDFLALSQPMPALRHICFIVPILWPSTAVCAHLVSTGVLAQLHSVQIRGEFPPAEILAELAELRTLVVDELPRTPVALPRGLQHVGYQASRDELPGACAVAPLRALPALRLVTVTRRVERQVRAALEGLCWDKGIEFGVYPGPEYVQAR</sequence>
<dbReference type="Proteomes" id="UP000814033">
    <property type="component" value="Unassembled WGS sequence"/>
</dbReference>
<name>A0ACB8R759_9AGAM</name>
<evidence type="ECO:0000313" key="2">
    <source>
        <dbReference type="Proteomes" id="UP000814033"/>
    </source>
</evidence>
<evidence type="ECO:0000313" key="1">
    <source>
        <dbReference type="EMBL" id="KAI0039421.1"/>
    </source>
</evidence>
<dbReference type="EMBL" id="MU276307">
    <property type="protein sequence ID" value="KAI0039421.1"/>
    <property type="molecule type" value="Genomic_DNA"/>
</dbReference>
<accession>A0ACB8R759</accession>
<protein>
    <submittedName>
        <fullName evidence="1">Uncharacterized protein</fullName>
    </submittedName>
</protein>
<proteinExistence type="predicted"/>
<comment type="caution">
    <text evidence="1">The sequence shown here is derived from an EMBL/GenBank/DDBJ whole genome shotgun (WGS) entry which is preliminary data.</text>
</comment>
<organism evidence="1 2">
    <name type="scientific">Auriscalpium vulgare</name>
    <dbReference type="NCBI Taxonomy" id="40419"/>
    <lineage>
        <taxon>Eukaryota</taxon>
        <taxon>Fungi</taxon>
        <taxon>Dikarya</taxon>
        <taxon>Basidiomycota</taxon>
        <taxon>Agaricomycotina</taxon>
        <taxon>Agaricomycetes</taxon>
        <taxon>Russulales</taxon>
        <taxon>Auriscalpiaceae</taxon>
        <taxon>Auriscalpium</taxon>
    </lineage>
</organism>